<dbReference type="RefSeq" id="WP_138283277.1">
    <property type="nucleotide sequence ID" value="NZ_BMGE01000006.1"/>
</dbReference>
<feature type="transmembrane region" description="Helical" evidence="1">
    <location>
        <begin position="14"/>
        <end position="31"/>
    </location>
</feature>
<proteinExistence type="predicted"/>
<feature type="transmembrane region" description="Helical" evidence="1">
    <location>
        <begin position="306"/>
        <end position="327"/>
    </location>
</feature>
<comment type="caution">
    <text evidence="2">The sequence shown here is derived from an EMBL/GenBank/DDBJ whole genome shotgun (WGS) entry which is preliminary data.</text>
</comment>
<dbReference type="EMBL" id="VCEI01000029">
    <property type="protein sequence ID" value="TLU89925.1"/>
    <property type="molecule type" value="Genomic_DNA"/>
</dbReference>
<feature type="transmembrane region" description="Helical" evidence="1">
    <location>
        <begin position="170"/>
        <end position="196"/>
    </location>
</feature>
<name>A0A5R9K7R6_9BACT</name>
<dbReference type="AlphaFoldDB" id="A0A5R9K7R6"/>
<feature type="transmembrane region" description="Helical" evidence="1">
    <location>
        <begin position="247"/>
        <end position="266"/>
    </location>
</feature>
<sequence length="579" mass="66503">MHLHTPKQYIFQKWIVFFTLGLVMFYFFLFVSKHAFNAPYFDDFRVISIIRRVSESPLTRFGELFQNFNGHRFGFPFSIALLDYYVEGSYNLRSMMLLGTSVYAMFFVITFFTMRSAGQSPVTMIPVALLMFQPSVHRNIFWPISTLQYMFSVFLTIAMFYCLSKRSNKGFIAALILAALHPCTNGNGIYVIMLGIAQLISMHDYKKAGIWTLFVGLYACVFYLGMPTVVGLNGYSNQSEQLLNAPLRILCCFFSFMGSTFFAIRLKPADAVVVGGILSALMLFISVKFLLNYFTKRNSSLSDKESSEFVIFFTAVSFVITAAGAAISRGQNSSTLIIDRYEVYSVLIVVMVYCLLLFSFRGSWRNYFLLVSIPFSFLYCAYMHWHYGPVVAHWQNSLQTDVYMLQKNQTIQGKLYPFTKKGAEQFEDALQAGIYQFPQTIFTKVGNRIDTNASRQVNKDLKFRFENKILPAYGGVYYYQIFSDDIVHPETAETYLILKSVSKDKTYILSPEWNRNQGYMSFLKMKKQYSSGFTVNIFQDTTEPGDYNIGIVTIKNDDIDIVYGSQIFTMPREGKLTLY</sequence>
<reference evidence="2 3" key="1">
    <citation type="submission" date="2019-05" db="EMBL/GenBank/DDBJ databases">
        <authorList>
            <person name="Qu J.-H."/>
        </authorList>
    </citation>
    <scope>NUCLEOTIDE SEQUENCE [LARGE SCALE GENOMIC DNA]</scope>
    <source>
        <strain evidence="2 3">Z12</strain>
    </source>
</reference>
<evidence type="ECO:0000313" key="3">
    <source>
        <dbReference type="Proteomes" id="UP000309788"/>
    </source>
</evidence>
<feature type="transmembrane region" description="Helical" evidence="1">
    <location>
        <begin position="95"/>
        <end position="114"/>
    </location>
</feature>
<gene>
    <name evidence="2" type="ORF">FEM55_20585</name>
</gene>
<keyword evidence="1" id="KW-0472">Membrane</keyword>
<keyword evidence="1" id="KW-0812">Transmembrane</keyword>
<feature type="transmembrane region" description="Helical" evidence="1">
    <location>
        <begin position="272"/>
        <end position="294"/>
    </location>
</feature>
<keyword evidence="1" id="KW-1133">Transmembrane helix</keyword>
<evidence type="ECO:0000313" key="2">
    <source>
        <dbReference type="EMBL" id="TLU89925.1"/>
    </source>
</evidence>
<dbReference type="OrthoDB" id="910687at2"/>
<keyword evidence="3" id="KW-1185">Reference proteome</keyword>
<feature type="transmembrane region" description="Helical" evidence="1">
    <location>
        <begin position="367"/>
        <end position="385"/>
    </location>
</feature>
<feature type="transmembrane region" description="Helical" evidence="1">
    <location>
        <begin position="208"/>
        <end position="235"/>
    </location>
</feature>
<protein>
    <recommendedName>
        <fullName evidence="4">YfhO family protein</fullName>
    </recommendedName>
</protein>
<dbReference type="Proteomes" id="UP000309788">
    <property type="component" value="Unassembled WGS sequence"/>
</dbReference>
<evidence type="ECO:0008006" key="4">
    <source>
        <dbReference type="Google" id="ProtNLM"/>
    </source>
</evidence>
<feature type="transmembrane region" description="Helical" evidence="1">
    <location>
        <begin position="343"/>
        <end position="360"/>
    </location>
</feature>
<evidence type="ECO:0000256" key="1">
    <source>
        <dbReference type="SAM" id="Phobius"/>
    </source>
</evidence>
<feature type="transmembrane region" description="Helical" evidence="1">
    <location>
        <begin position="140"/>
        <end position="163"/>
    </location>
</feature>
<organism evidence="2 3">
    <name type="scientific">Dyadobacter sediminis</name>
    <dbReference type="NCBI Taxonomy" id="1493691"/>
    <lineage>
        <taxon>Bacteria</taxon>
        <taxon>Pseudomonadati</taxon>
        <taxon>Bacteroidota</taxon>
        <taxon>Cytophagia</taxon>
        <taxon>Cytophagales</taxon>
        <taxon>Spirosomataceae</taxon>
        <taxon>Dyadobacter</taxon>
    </lineage>
</organism>
<accession>A0A5R9K7R6</accession>